<keyword evidence="3" id="KW-0862">Zinc</keyword>
<dbReference type="EMBL" id="JAUEPU010000002">
    <property type="protein sequence ID" value="KAK0505541.1"/>
    <property type="molecule type" value="Genomic_DNA"/>
</dbReference>
<dbReference type="Gene3D" id="3.30.40.10">
    <property type="entry name" value="Zinc/RING finger domain, C3HC4 (zinc finger)"/>
    <property type="match status" value="1"/>
</dbReference>
<evidence type="ECO:0000259" key="6">
    <source>
        <dbReference type="PROSITE" id="PS50089"/>
    </source>
</evidence>
<dbReference type="PROSITE" id="PS00518">
    <property type="entry name" value="ZF_RING_1"/>
    <property type="match status" value="1"/>
</dbReference>
<evidence type="ECO:0000313" key="7">
    <source>
        <dbReference type="EMBL" id="KAK0505541.1"/>
    </source>
</evidence>
<dbReference type="GO" id="GO:0008270">
    <property type="term" value="F:zinc ion binding"/>
    <property type="evidence" value="ECO:0007669"/>
    <property type="project" value="UniProtKB-KW"/>
</dbReference>
<dbReference type="InterPro" id="IPR017907">
    <property type="entry name" value="Znf_RING_CS"/>
</dbReference>
<dbReference type="AlphaFoldDB" id="A0AA39U108"/>
<dbReference type="SMART" id="SM00184">
    <property type="entry name" value="RING"/>
    <property type="match status" value="1"/>
</dbReference>
<evidence type="ECO:0000256" key="5">
    <source>
        <dbReference type="SAM" id="Coils"/>
    </source>
</evidence>
<dbReference type="SUPFAM" id="SSF57850">
    <property type="entry name" value="RING/U-box"/>
    <property type="match status" value="1"/>
</dbReference>
<evidence type="ECO:0000256" key="1">
    <source>
        <dbReference type="ARBA" id="ARBA00022723"/>
    </source>
</evidence>
<evidence type="ECO:0000256" key="4">
    <source>
        <dbReference type="PROSITE-ProRule" id="PRU00175"/>
    </source>
</evidence>
<gene>
    <name evidence="7" type="ORF">EDD18DRAFT_1129619</name>
</gene>
<feature type="domain" description="RING-type" evidence="6">
    <location>
        <begin position="155"/>
        <end position="196"/>
    </location>
</feature>
<dbReference type="InterPro" id="IPR013083">
    <property type="entry name" value="Znf_RING/FYVE/PHD"/>
</dbReference>
<proteinExistence type="predicted"/>
<keyword evidence="1" id="KW-0479">Metal-binding</keyword>
<dbReference type="PROSITE" id="PS50089">
    <property type="entry name" value="ZF_RING_2"/>
    <property type="match status" value="1"/>
</dbReference>
<keyword evidence="2 4" id="KW-0863">Zinc-finger</keyword>
<comment type="caution">
    <text evidence="7">The sequence shown here is derived from an EMBL/GenBank/DDBJ whole genome shotgun (WGS) entry which is preliminary data.</text>
</comment>
<dbReference type="Proteomes" id="UP001175228">
    <property type="component" value="Unassembled WGS sequence"/>
</dbReference>
<organism evidence="7 8">
    <name type="scientific">Armillaria luteobubalina</name>
    <dbReference type="NCBI Taxonomy" id="153913"/>
    <lineage>
        <taxon>Eukaryota</taxon>
        <taxon>Fungi</taxon>
        <taxon>Dikarya</taxon>
        <taxon>Basidiomycota</taxon>
        <taxon>Agaricomycotina</taxon>
        <taxon>Agaricomycetes</taxon>
        <taxon>Agaricomycetidae</taxon>
        <taxon>Agaricales</taxon>
        <taxon>Marasmiineae</taxon>
        <taxon>Physalacriaceae</taxon>
        <taxon>Armillaria</taxon>
    </lineage>
</organism>
<sequence length="254" mass="29063">MAPIRSSSAPPVPTAKPFVINECKDAVQLKKYIRKALKQNFEQQACINTLALQTSQQLMRLRKDLASEKELSKTLCHERRAANKEIQRLRADLEYQELLVQQGEARERRLTRKIRQVEKKVNVARHGVTASVEEATNLKEKLDKNLSAIVPEITCKICYSTMRSAVQIKECGHSLCSPCLFKTFYYTKRRRCPLCRARVVRLPRPDVRVQEIANAVPDPDPQDDIRDAEVGYTGVESWKKMFSVRLGSPEIIVI</sequence>
<protein>
    <recommendedName>
        <fullName evidence="6">RING-type domain-containing protein</fullName>
    </recommendedName>
</protein>
<keyword evidence="5" id="KW-0175">Coiled coil</keyword>
<evidence type="ECO:0000256" key="3">
    <source>
        <dbReference type="ARBA" id="ARBA00022833"/>
    </source>
</evidence>
<accession>A0AA39U108</accession>
<reference evidence="7" key="1">
    <citation type="submission" date="2023-06" db="EMBL/GenBank/DDBJ databases">
        <authorList>
            <consortium name="Lawrence Berkeley National Laboratory"/>
            <person name="Ahrendt S."/>
            <person name="Sahu N."/>
            <person name="Indic B."/>
            <person name="Wong-Bajracharya J."/>
            <person name="Merenyi Z."/>
            <person name="Ke H.-M."/>
            <person name="Monk M."/>
            <person name="Kocsube S."/>
            <person name="Drula E."/>
            <person name="Lipzen A."/>
            <person name="Balint B."/>
            <person name="Henrissat B."/>
            <person name="Andreopoulos B."/>
            <person name="Martin F.M."/>
            <person name="Harder C.B."/>
            <person name="Rigling D."/>
            <person name="Ford K.L."/>
            <person name="Foster G.D."/>
            <person name="Pangilinan J."/>
            <person name="Papanicolaou A."/>
            <person name="Barry K."/>
            <person name="LaButti K."/>
            <person name="Viragh M."/>
            <person name="Koriabine M."/>
            <person name="Yan M."/>
            <person name="Riley R."/>
            <person name="Champramary S."/>
            <person name="Plett K.L."/>
            <person name="Tsai I.J."/>
            <person name="Slot J."/>
            <person name="Sipos G."/>
            <person name="Plett J."/>
            <person name="Nagy L.G."/>
            <person name="Grigoriev I.V."/>
        </authorList>
    </citation>
    <scope>NUCLEOTIDE SEQUENCE</scope>
    <source>
        <strain evidence="7">HWK02</strain>
    </source>
</reference>
<dbReference type="Pfam" id="PF13923">
    <property type="entry name" value="zf-C3HC4_2"/>
    <property type="match status" value="1"/>
</dbReference>
<evidence type="ECO:0000256" key="2">
    <source>
        <dbReference type="ARBA" id="ARBA00022771"/>
    </source>
</evidence>
<keyword evidence="8" id="KW-1185">Reference proteome</keyword>
<feature type="coiled-coil region" evidence="5">
    <location>
        <begin position="79"/>
        <end position="120"/>
    </location>
</feature>
<evidence type="ECO:0000313" key="8">
    <source>
        <dbReference type="Proteomes" id="UP001175228"/>
    </source>
</evidence>
<name>A0AA39U108_9AGAR</name>
<dbReference type="InterPro" id="IPR001841">
    <property type="entry name" value="Znf_RING"/>
</dbReference>